<dbReference type="CDD" id="cd03411">
    <property type="entry name" value="Ferrochelatase_N"/>
    <property type="match status" value="1"/>
</dbReference>
<dbReference type="EC" id="4.98.1.1" evidence="6 7"/>
<keyword evidence="6" id="KW-0479">Metal-binding</keyword>
<dbReference type="GO" id="GO:0005737">
    <property type="term" value="C:cytoplasm"/>
    <property type="evidence" value="ECO:0007669"/>
    <property type="project" value="UniProtKB-SubCell"/>
</dbReference>
<dbReference type="EMBL" id="LGKP01000022">
    <property type="protein sequence ID" value="KPL85833.1"/>
    <property type="molecule type" value="Genomic_DNA"/>
</dbReference>
<dbReference type="GO" id="GO:0046872">
    <property type="term" value="F:metal ion binding"/>
    <property type="evidence" value="ECO:0007669"/>
    <property type="project" value="UniProtKB-KW"/>
</dbReference>
<protein>
    <recommendedName>
        <fullName evidence="6 7">Ferrochelatase</fullName>
        <ecNumber evidence="6 7">4.98.1.1</ecNumber>
    </recommendedName>
    <alternativeName>
        <fullName evidence="6">Heme synthase</fullName>
    </alternativeName>
    <alternativeName>
        <fullName evidence="6">Protoheme ferro-lyase</fullName>
    </alternativeName>
</protein>
<reference evidence="8 9" key="1">
    <citation type="submission" date="2015-07" db="EMBL/GenBank/DDBJ databases">
        <title>Whole genome sequence of Herpetosiphon geysericola DSM 7119.</title>
        <authorList>
            <person name="Hemp J."/>
            <person name="Ward L.M."/>
            <person name="Pace L.A."/>
            <person name="Fischer W.W."/>
        </authorList>
    </citation>
    <scope>NUCLEOTIDE SEQUENCE [LARGE SCALE GENOMIC DNA]</scope>
    <source>
        <strain evidence="8 9">DSM 7119</strain>
    </source>
</reference>
<comment type="similarity">
    <text evidence="6 7">Belongs to the ferrochelatase family.</text>
</comment>
<keyword evidence="2 6" id="KW-0350">Heme biosynthesis</keyword>
<dbReference type="PATRIC" id="fig|70996.4.peg.3205"/>
<dbReference type="HAMAP" id="MF_00323">
    <property type="entry name" value="Ferrochelatase"/>
    <property type="match status" value="1"/>
</dbReference>
<dbReference type="SUPFAM" id="SSF53800">
    <property type="entry name" value="Chelatase"/>
    <property type="match status" value="1"/>
</dbReference>
<dbReference type="Pfam" id="PF00762">
    <property type="entry name" value="Ferrochelatase"/>
    <property type="match status" value="1"/>
</dbReference>
<dbReference type="PANTHER" id="PTHR11108">
    <property type="entry name" value="FERROCHELATASE"/>
    <property type="match status" value="1"/>
</dbReference>
<dbReference type="UniPathway" id="UPA00252">
    <property type="reaction ID" value="UER00325"/>
</dbReference>
<proteinExistence type="inferred from homology"/>
<dbReference type="Proteomes" id="UP000050277">
    <property type="component" value="Unassembled WGS sequence"/>
</dbReference>
<feature type="binding site" evidence="6">
    <location>
        <position position="182"/>
    </location>
    <ligand>
        <name>Fe(2+)</name>
        <dbReference type="ChEBI" id="CHEBI:29033"/>
    </ligand>
</feature>
<accession>A0A0P6Y7Q7</accession>
<dbReference type="RefSeq" id="WP_054534881.1">
    <property type="nucleotide sequence ID" value="NZ_LGKP01000022.1"/>
</dbReference>
<comment type="function">
    <text evidence="6 7">Catalyzes the ferrous insertion into protoporphyrin IX.</text>
</comment>
<keyword evidence="4 6" id="KW-0627">Porphyrin biosynthesis</keyword>
<evidence type="ECO:0000313" key="9">
    <source>
        <dbReference type="Proteomes" id="UP000050277"/>
    </source>
</evidence>
<evidence type="ECO:0000256" key="1">
    <source>
        <dbReference type="ARBA" id="ARBA00023004"/>
    </source>
</evidence>
<evidence type="ECO:0000256" key="6">
    <source>
        <dbReference type="HAMAP-Rule" id="MF_00323"/>
    </source>
</evidence>
<gene>
    <name evidence="6" type="primary">hemH</name>
    <name evidence="8" type="ORF">SE18_12935</name>
</gene>
<name>A0A0P6Y7Q7_9CHLR</name>
<dbReference type="PROSITE" id="PS00534">
    <property type="entry name" value="FERROCHELATASE"/>
    <property type="match status" value="1"/>
</dbReference>
<dbReference type="InterPro" id="IPR001015">
    <property type="entry name" value="Ferrochelatase"/>
</dbReference>
<dbReference type="OrthoDB" id="9776380at2"/>
<dbReference type="NCBIfam" id="TIGR00109">
    <property type="entry name" value="hemH"/>
    <property type="match status" value="1"/>
</dbReference>
<dbReference type="CDD" id="cd00419">
    <property type="entry name" value="Ferrochelatase_C"/>
    <property type="match status" value="1"/>
</dbReference>
<keyword evidence="3 6" id="KW-0456">Lyase</keyword>
<dbReference type="InterPro" id="IPR033659">
    <property type="entry name" value="Ferrochelatase_N"/>
</dbReference>
<keyword evidence="6 7" id="KW-0963">Cytoplasm</keyword>
<comment type="caution">
    <text evidence="8">The sequence shown here is derived from an EMBL/GenBank/DDBJ whole genome shotgun (WGS) entry which is preliminary data.</text>
</comment>
<dbReference type="InterPro" id="IPR019772">
    <property type="entry name" value="Ferrochelatase_AS"/>
</dbReference>
<comment type="catalytic activity">
    <reaction evidence="6 7">
        <text>heme b + 2 H(+) = protoporphyrin IX + Fe(2+)</text>
        <dbReference type="Rhea" id="RHEA:22584"/>
        <dbReference type="ChEBI" id="CHEBI:15378"/>
        <dbReference type="ChEBI" id="CHEBI:29033"/>
        <dbReference type="ChEBI" id="CHEBI:57306"/>
        <dbReference type="ChEBI" id="CHEBI:60344"/>
        <dbReference type="EC" id="4.98.1.1"/>
    </reaction>
</comment>
<keyword evidence="9" id="KW-1185">Reference proteome</keyword>
<feature type="binding site" evidence="6">
    <location>
        <position position="262"/>
    </location>
    <ligand>
        <name>Fe(2+)</name>
        <dbReference type="ChEBI" id="CHEBI:29033"/>
    </ligand>
</feature>
<dbReference type="InterPro" id="IPR033644">
    <property type="entry name" value="Ferrochelatase_C"/>
</dbReference>
<dbReference type="PANTHER" id="PTHR11108:SF1">
    <property type="entry name" value="FERROCHELATASE, MITOCHONDRIAL"/>
    <property type="match status" value="1"/>
</dbReference>
<comment type="catalytic activity">
    <reaction evidence="5">
        <text>Fe-coproporphyrin III + 2 H(+) = coproporphyrin III + Fe(2+)</text>
        <dbReference type="Rhea" id="RHEA:49572"/>
        <dbReference type="ChEBI" id="CHEBI:15378"/>
        <dbReference type="ChEBI" id="CHEBI:29033"/>
        <dbReference type="ChEBI" id="CHEBI:68438"/>
        <dbReference type="ChEBI" id="CHEBI:131725"/>
        <dbReference type="EC" id="4.99.1.9"/>
    </reaction>
    <physiologicalReaction direction="right-to-left" evidence="5">
        <dbReference type="Rhea" id="RHEA:49574"/>
    </physiologicalReaction>
</comment>
<sequence length="305" mass="34270">MSAETAVLLMAYGTPNAIDEVEQYYINVRGGRMPTPEQVENLSARYRAVGGHTPLTTLTKSVTDQLQAQLDAEFPDQYQVYFGMKYWHPLIPDVVKQIHADGISKVIGLALAPHYSKISIGGYQKQVDRANEEFNTNIELQMINSWQEQPKFRNLIASRISEALALFPADVRDQVTVLFSAHSLPQRVLAWGDPYPEELLGSAKGIAEMLELHDWRFTYQSQGETGEPWLGPDVLDTLAELAAEGKKYVLQVPFGFVCDHLEILYDIDIEGKHKANELGLQLERIRLLNDDPAFVDLLKTVVTGQ</sequence>
<comment type="subcellular location">
    <subcellularLocation>
        <location evidence="6 7">Cytoplasm</location>
    </subcellularLocation>
</comment>
<dbReference type="GO" id="GO:0004325">
    <property type="term" value="F:ferrochelatase activity"/>
    <property type="evidence" value="ECO:0007669"/>
    <property type="project" value="UniProtKB-UniRule"/>
</dbReference>
<organism evidence="8 9">
    <name type="scientific">Herpetosiphon geysericola</name>
    <dbReference type="NCBI Taxonomy" id="70996"/>
    <lineage>
        <taxon>Bacteria</taxon>
        <taxon>Bacillati</taxon>
        <taxon>Chloroflexota</taxon>
        <taxon>Chloroflexia</taxon>
        <taxon>Herpetosiphonales</taxon>
        <taxon>Herpetosiphonaceae</taxon>
        <taxon>Herpetosiphon</taxon>
    </lineage>
</organism>
<dbReference type="GO" id="GO:0006783">
    <property type="term" value="P:heme biosynthetic process"/>
    <property type="evidence" value="ECO:0007669"/>
    <property type="project" value="UniProtKB-UniRule"/>
</dbReference>
<dbReference type="AlphaFoldDB" id="A0A0P6Y7Q7"/>
<dbReference type="STRING" id="70996.SE18_12935"/>
<evidence type="ECO:0000256" key="3">
    <source>
        <dbReference type="ARBA" id="ARBA00023239"/>
    </source>
</evidence>
<evidence type="ECO:0000256" key="7">
    <source>
        <dbReference type="RuleBase" id="RU000607"/>
    </source>
</evidence>
<evidence type="ECO:0000256" key="2">
    <source>
        <dbReference type="ARBA" id="ARBA00023133"/>
    </source>
</evidence>
<evidence type="ECO:0000256" key="4">
    <source>
        <dbReference type="ARBA" id="ARBA00023244"/>
    </source>
</evidence>
<evidence type="ECO:0000313" key="8">
    <source>
        <dbReference type="EMBL" id="KPL85833.1"/>
    </source>
</evidence>
<evidence type="ECO:0000256" key="5">
    <source>
        <dbReference type="ARBA" id="ARBA00024536"/>
    </source>
</evidence>
<comment type="pathway">
    <text evidence="6 7">Porphyrin-containing compound metabolism; protoheme biosynthesis; protoheme from protoporphyrin-IX: step 1/1.</text>
</comment>
<keyword evidence="1 6" id="KW-0408">Iron</keyword>
<dbReference type="Gene3D" id="3.40.50.1400">
    <property type="match status" value="2"/>
</dbReference>